<dbReference type="PANTHER" id="PTHR21435">
    <property type="entry name" value="MITOCHONDRIAL IMPORT INNER MEMBRANE TRANSLOCASE SUBUNIT TIM29"/>
    <property type="match status" value="1"/>
</dbReference>
<name>A0A3B3RP59_9TELE</name>
<reference evidence="2" key="1">
    <citation type="submission" date="2025-08" db="UniProtKB">
        <authorList>
            <consortium name="Ensembl"/>
        </authorList>
    </citation>
    <scope>IDENTIFICATION</scope>
</reference>
<reference evidence="2" key="2">
    <citation type="submission" date="2025-09" db="UniProtKB">
        <authorList>
            <consortium name="Ensembl"/>
        </authorList>
    </citation>
    <scope>IDENTIFICATION</scope>
</reference>
<keyword evidence="3" id="KW-1185">Reference proteome</keyword>
<sequence length="245" mass="27666">MAASRVFGRWCSSAPRAKVTRWERLRNSRLGVWCSSLLSDYKEACREVIVGAYQQPLKASIYLGLLGGAWACYYTNPDDASFETSLLETANKLGLLSPWIRNGSSDGHVQDLLRLRNQSRLRHLSLGVASLAYRVDYDPAASLYEAQCSALSVPWAELPGRVLDVGFAGRWWVLDTRMKDYDVNEEEFRHMAPALATTQPPGAQETDRSQRLHQESWRALEMSAEDIEQAEREEEERKAAGQARL</sequence>
<dbReference type="STRING" id="1676925.ENSPKIP00000020362"/>
<evidence type="ECO:0000256" key="1">
    <source>
        <dbReference type="SAM" id="MobiDB-lite"/>
    </source>
</evidence>
<accession>A0A3B3RP59</accession>
<dbReference type="GO" id="GO:0042721">
    <property type="term" value="C:TIM22 mitochondrial import inner membrane insertion complex"/>
    <property type="evidence" value="ECO:0007669"/>
    <property type="project" value="InterPro"/>
</dbReference>
<evidence type="ECO:0000313" key="3">
    <source>
        <dbReference type="Proteomes" id="UP000261540"/>
    </source>
</evidence>
<dbReference type="PANTHER" id="PTHR21435:SF1">
    <property type="entry name" value="MITOCHONDRIAL IMPORT INNER MEMBRANE TRANSLOCASE SUBUNIT TIM29"/>
    <property type="match status" value="1"/>
</dbReference>
<proteinExistence type="predicted"/>
<dbReference type="OrthoDB" id="5970620at2759"/>
<protein>
    <submittedName>
        <fullName evidence="2">Translocase of inner mitochondrial membrane 29</fullName>
    </submittedName>
</protein>
<feature type="compositionally biased region" description="Basic and acidic residues" evidence="1">
    <location>
        <begin position="205"/>
        <end position="218"/>
    </location>
</feature>
<organism evidence="2 3">
    <name type="scientific">Paramormyrops kingsleyae</name>
    <dbReference type="NCBI Taxonomy" id="1676925"/>
    <lineage>
        <taxon>Eukaryota</taxon>
        <taxon>Metazoa</taxon>
        <taxon>Chordata</taxon>
        <taxon>Craniata</taxon>
        <taxon>Vertebrata</taxon>
        <taxon>Euteleostomi</taxon>
        <taxon>Actinopterygii</taxon>
        <taxon>Neopterygii</taxon>
        <taxon>Teleostei</taxon>
        <taxon>Osteoglossocephala</taxon>
        <taxon>Osteoglossomorpha</taxon>
        <taxon>Osteoglossiformes</taxon>
        <taxon>Mormyridae</taxon>
        <taxon>Paramormyrops</taxon>
    </lineage>
</organism>
<dbReference type="Proteomes" id="UP000261540">
    <property type="component" value="Unplaced"/>
</dbReference>
<feature type="compositionally biased region" description="Acidic residues" evidence="1">
    <location>
        <begin position="223"/>
        <end position="234"/>
    </location>
</feature>
<dbReference type="Pfam" id="PF10171">
    <property type="entry name" value="Tim29"/>
    <property type="match status" value="1"/>
</dbReference>
<dbReference type="CTD" id="90580"/>
<dbReference type="KEGG" id="pki:111843266"/>
<evidence type="ECO:0000313" key="2">
    <source>
        <dbReference type="Ensembl" id="ENSPKIP00000020362.1"/>
    </source>
</evidence>
<feature type="region of interest" description="Disordered" evidence="1">
    <location>
        <begin position="193"/>
        <end position="245"/>
    </location>
</feature>
<dbReference type="GO" id="GO:0045039">
    <property type="term" value="P:protein insertion into mitochondrial inner membrane"/>
    <property type="evidence" value="ECO:0007669"/>
    <property type="project" value="TreeGrafter"/>
</dbReference>
<dbReference type="GeneTree" id="ENSGT00390000018541"/>
<dbReference type="AlphaFoldDB" id="A0A3B3RP59"/>
<dbReference type="Ensembl" id="ENSPKIT00000000979.1">
    <property type="protein sequence ID" value="ENSPKIP00000020362.1"/>
    <property type="gene ID" value="ENSPKIG00000005175.1"/>
</dbReference>
<dbReference type="InterPro" id="IPR019322">
    <property type="entry name" value="TIMM29"/>
</dbReference>